<dbReference type="PANTHER" id="PTHR45665">
    <property type="entry name" value="AQUAPORIN-8"/>
    <property type="match status" value="1"/>
</dbReference>
<comment type="similarity">
    <text evidence="7">Belongs to the MIP/aquaporin (TC 1.A.8) family. TIP (TC 1.A.8.10) subfamily.</text>
</comment>
<dbReference type="Proteomes" id="UP000243975">
    <property type="component" value="Unassembled WGS sequence"/>
</dbReference>
<dbReference type="Pfam" id="PF00230">
    <property type="entry name" value="MIP"/>
    <property type="match status" value="1"/>
</dbReference>
<dbReference type="PANTHER" id="PTHR45665:SF23">
    <property type="entry name" value="AQUAPORIN TIP3-2-RELATED"/>
    <property type="match status" value="1"/>
</dbReference>
<dbReference type="AlphaFoldDB" id="A0A103Y0M5"/>
<evidence type="ECO:0000313" key="11">
    <source>
        <dbReference type="Proteomes" id="UP000243975"/>
    </source>
</evidence>
<evidence type="ECO:0000313" key="10">
    <source>
        <dbReference type="EMBL" id="KVI00261.1"/>
    </source>
</evidence>
<feature type="non-terminal residue" evidence="10">
    <location>
        <position position="129"/>
    </location>
</feature>
<dbReference type="GO" id="GO:0015250">
    <property type="term" value="F:water channel activity"/>
    <property type="evidence" value="ECO:0007669"/>
    <property type="project" value="TreeGrafter"/>
</dbReference>
<keyword evidence="4" id="KW-0677">Repeat</keyword>
<evidence type="ECO:0000256" key="7">
    <source>
        <dbReference type="ARBA" id="ARBA00038477"/>
    </source>
</evidence>
<evidence type="ECO:0000256" key="9">
    <source>
        <dbReference type="SAM" id="Phobius"/>
    </source>
</evidence>
<gene>
    <name evidence="10" type="ORF">Ccrd_021517</name>
</gene>
<dbReference type="STRING" id="59895.A0A103Y0M5"/>
<evidence type="ECO:0000256" key="1">
    <source>
        <dbReference type="ARBA" id="ARBA00004128"/>
    </source>
</evidence>
<keyword evidence="11" id="KW-1185">Reference proteome</keyword>
<name>A0A103Y0M5_CYNCS</name>
<evidence type="ECO:0000256" key="8">
    <source>
        <dbReference type="RuleBase" id="RU000477"/>
    </source>
</evidence>
<dbReference type="PRINTS" id="PR00783">
    <property type="entry name" value="MINTRINSICP"/>
</dbReference>
<evidence type="ECO:0000256" key="3">
    <source>
        <dbReference type="ARBA" id="ARBA00022692"/>
    </source>
</evidence>
<dbReference type="EMBL" id="LEKV01003395">
    <property type="protein sequence ID" value="KVI00261.1"/>
    <property type="molecule type" value="Genomic_DNA"/>
</dbReference>
<reference evidence="10 11" key="1">
    <citation type="journal article" date="2016" name="Sci. Rep.">
        <title>The genome sequence of the outbreeding globe artichoke constructed de novo incorporating a phase-aware low-pass sequencing strategy of F1 progeny.</title>
        <authorList>
            <person name="Scaglione D."/>
            <person name="Reyes-Chin-Wo S."/>
            <person name="Acquadro A."/>
            <person name="Froenicke L."/>
            <person name="Portis E."/>
            <person name="Beitel C."/>
            <person name="Tirone M."/>
            <person name="Mauro R."/>
            <person name="Lo Monaco A."/>
            <person name="Mauromicale G."/>
            <person name="Faccioli P."/>
            <person name="Cattivelli L."/>
            <person name="Rieseberg L."/>
            <person name="Michelmore R."/>
            <person name="Lanteri S."/>
        </authorList>
    </citation>
    <scope>NUCLEOTIDE SEQUENCE [LARGE SCALE GENOMIC DNA]</scope>
    <source>
        <strain evidence="10">2C</strain>
    </source>
</reference>
<evidence type="ECO:0000256" key="5">
    <source>
        <dbReference type="ARBA" id="ARBA00022989"/>
    </source>
</evidence>
<keyword evidence="3 8" id="KW-0812">Transmembrane</keyword>
<evidence type="ECO:0000256" key="6">
    <source>
        <dbReference type="ARBA" id="ARBA00023136"/>
    </source>
</evidence>
<feature type="transmembrane region" description="Helical" evidence="9">
    <location>
        <begin position="52"/>
        <end position="73"/>
    </location>
</feature>
<organism evidence="10 11">
    <name type="scientific">Cynara cardunculus var. scolymus</name>
    <name type="common">Globe artichoke</name>
    <name type="synonym">Cynara scolymus</name>
    <dbReference type="NCBI Taxonomy" id="59895"/>
    <lineage>
        <taxon>Eukaryota</taxon>
        <taxon>Viridiplantae</taxon>
        <taxon>Streptophyta</taxon>
        <taxon>Embryophyta</taxon>
        <taxon>Tracheophyta</taxon>
        <taxon>Spermatophyta</taxon>
        <taxon>Magnoliopsida</taxon>
        <taxon>eudicotyledons</taxon>
        <taxon>Gunneridae</taxon>
        <taxon>Pentapetalae</taxon>
        <taxon>asterids</taxon>
        <taxon>campanulids</taxon>
        <taxon>Asterales</taxon>
        <taxon>Asteraceae</taxon>
        <taxon>Carduoideae</taxon>
        <taxon>Cardueae</taxon>
        <taxon>Carduinae</taxon>
        <taxon>Cynara</taxon>
    </lineage>
</organism>
<dbReference type="InterPro" id="IPR000425">
    <property type="entry name" value="MIP"/>
</dbReference>
<evidence type="ECO:0000256" key="2">
    <source>
        <dbReference type="ARBA" id="ARBA00022554"/>
    </source>
</evidence>
<comment type="caution">
    <text evidence="10">The sequence shown here is derived from an EMBL/GenBank/DDBJ whole genome shotgun (WGS) entry which is preliminary data.</text>
</comment>
<sequence>MSPRRYAIGTANEATHRDFACTTLSEYLSASVFVFVVEGSVLALKKAYGGDVLGAMTNVLVVIATTLALFVLVSSNLNISSGHIKPAITFGTLVTGRVSLVRELYHWVAQLIIFLFPRVSLLRPTTVGM</sequence>
<keyword evidence="5 9" id="KW-1133">Transmembrane helix</keyword>
<dbReference type="SUPFAM" id="SSF81338">
    <property type="entry name" value="Aquaporin-like"/>
    <property type="match status" value="1"/>
</dbReference>
<keyword evidence="8" id="KW-0813">Transport</keyword>
<dbReference type="InterPro" id="IPR023271">
    <property type="entry name" value="Aquaporin-like"/>
</dbReference>
<dbReference type="Gramene" id="KVI00261">
    <property type="protein sequence ID" value="KVI00261"/>
    <property type="gene ID" value="Ccrd_021517"/>
</dbReference>
<proteinExistence type="inferred from homology"/>
<comment type="subcellular location">
    <subcellularLocation>
        <location evidence="1">Vacuole membrane</location>
        <topology evidence="1">Multi-pass membrane protein</topology>
    </subcellularLocation>
</comment>
<accession>A0A103Y0M5</accession>
<keyword evidence="2" id="KW-0926">Vacuole</keyword>
<dbReference type="InterPro" id="IPR034294">
    <property type="entry name" value="Aquaporin_transptr"/>
</dbReference>
<dbReference type="GO" id="GO:0005774">
    <property type="term" value="C:vacuolar membrane"/>
    <property type="evidence" value="ECO:0007669"/>
    <property type="project" value="UniProtKB-SubCell"/>
</dbReference>
<feature type="transmembrane region" description="Helical" evidence="9">
    <location>
        <begin position="27"/>
        <end position="45"/>
    </location>
</feature>
<dbReference type="Gene3D" id="1.20.1080.10">
    <property type="entry name" value="Glycerol uptake facilitator protein"/>
    <property type="match status" value="1"/>
</dbReference>
<keyword evidence="6 9" id="KW-0472">Membrane</keyword>
<evidence type="ECO:0000256" key="4">
    <source>
        <dbReference type="ARBA" id="ARBA00022737"/>
    </source>
</evidence>
<protein>
    <submittedName>
        <fullName evidence="10">Aquaporin-like protein</fullName>
    </submittedName>
</protein>